<gene>
    <name evidence="4" type="ORF">Cenrod_2263</name>
</gene>
<feature type="domain" description="Fido" evidence="3">
    <location>
        <begin position="234"/>
        <end position="384"/>
    </location>
</feature>
<dbReference type="KEGG" id="cbx:Cenrod_2263"/>
<reference evidence="4 5" key="1">
    <citation type="journal article" date="2013" name="Genome Biol.">
        <title>Genomic analysis reveals key aspects of prokaryotic symbiosis in the phototrophic consortium "Chlorochromatium aggregatum".</title>
        <authorList>
            <person name="Liu Z."/>
            <person name="Muller J."/>
            <person name="Li T."/>
            <person name="Alvey R.M."/>
            <person name="Vogl K."/>
            <person name="Frigaard N.U."/>
            <person name="Rockwell N.C."/>
            <person name="Boyd E.S."/>
            <person name="Tomsho L.P."/>
            <person name="Schuster S.C."/>
            <person name="Henke P."/>
            <person name="Rohde M."/>
            <person name="Overmann J."/>
            <person name="Bryant D.A."/>
        </authorList>
    </citation>
    <scope>NUCLEOTIDE SEQUENCE [LARGE SCALE GENOMIC DNA]</scope>
    <source>
        <strain evidence="4">CR</strain>
    </source>
</reference>
<organism evidence="4 5">
    <name type="scientific">Candidatus Symbiobacter mobilis CR</name>
    <dbReference type="NCBI Taxonomy" id="946483"/>
    <lineage>
        <taxon>Bacteria</taxon>
        <taxon>Pseudomonadati</taxon>
        <taxon>Pseudomonadota</taxon>
        <taxon>Betaproteobacteria</taxon>
        <taxon>Burkholderiales</taxon>
        <taxon>Comamonadaceae</taxon>
    </lineage>
</organism>
<feature type="active site" evidence="1">
    <location>
        <position position="319"/>
    </location>
</feature>
<name>U5NAB8_9BURK</name>
<dbReference type="SUPFAM" id="SSF140931">
    <property type="entry name" value="Fic-like"/>
    <property type="match status" value="1"/>
</dbReference>
<dbReference type="InterPro" id="IPR036597">
    <property type="entry name" value="Fido-like_dom_sf"/>
</dbReference>
<dbReference type="RefSeq" id="WP_022775737.1">
    <property type="nucleotide sequence ID" value="NC_022576.1"/>
</dbReference>
<dbReference type="Pfam" id="PF02661">
    <property type="entry name" value="Fic"/>
    <property type="match status" value="1"/>
</dbReference>
<dbReference type="Gene3D" id="1.10.3290.10">
    <property type="entry name" value="Fido-like domain"/>
    <property type="match status" value="1"/>
</dbReference>
<dbReference type="InterPro" id="IPR003812">
    <property type="entry name" value="Fido"/>
</dbReference>
<evidence type="ECO:0000313" key="4">
    <source>
        <dbReference type="EMBL" id="AGX88327.1"/>
    </source>
</evidence>
<dbReference type="AlphaFoldDB" id="U5NAB8"/>
<proteinExistence type="predicted"/>
<dbReference type="EMBL" id="CP004885">
    <property type="protein sequence ID" value="AGX88327.1"/>
    <property type="molecule type" value="Genomic_DNA"/>
</dbReference>
<dbReference type="STRING" id="946483.Cenrod_2263"/>
<keyword evidence="2" id="KW-0547">Nucleotide-binding</keyword>
<accession>U5NAB8</accession>
<evidence type="ECO:0000259" key="3">
    <source>
        <dbReference type="PROSITE" id="PS51459"/>
    </source>
</evidence>
<protein>
    <submittedName>
        <fullName evidence="4">cAMP-induced filamentation protein</fullName>
    </submittedName>
</protein>
<evidence type="ECO:0000256" key="1">
    <source>
        <dbReference type="PIRSR" id="PIRSR640198-1"/>
    </source>
</evidence>
<keyword evidence="2" id="KW-0067">ATP-binding</keyword>
<dbReference type="eggNOG" id="COG3177">
    <property type="taxonomic scope" value="Bacteria"/>
</dbReference>
<evidence type="ECO:0000313" key="5">
    <source>
        <dbReference type="Proteomes" id="UP000017184"/>
    </source>
</evidence>
<dbReference type="HOGENOM" id="CLU_042149_0_0_4"/>
<dbReference type="PANTHER" id="PTHR13504:SF38">
    <property type="entry name" value="FIDO DOMAIN-CONTAINING PROTEIN"/>
    <property type="match status" value="1"/>
</dbReference>
<dbReference type="PANTHER" id="PTHR13504">
    <property type="entry name" value="FIDO DOMAIN-CONTAINING PROTEIN DDB_G0283145"/>
    <property type="match status" value="1"/>
</dbReference>
<dbReference type="PROSITE" id="PS51459">
    <property type="entry name" value="FIDO"/>
    <property type="match status" value="1"/>
</dbReference>
<sequence>MSATPIGYAWMQEQLDAPDFLGSRRARVAAVQSLQRLPDGALLVPAKLAPPQQWLDQALFAIKHEGVHLGYLAEAVRRIDDASVIQAFVLTPNGTYLRKLCFLWEAMNGRTIAGLPDPSIKAAYVSMFDEGEYLVGASRRHPRWRVDFNGLGHLAFCPMVRRTPALQAALKRGVLREASDFASSIGPQMLDRALSWAYLSETEGSYAIEGETPSLDKTKLFARLLQRAHDQRELNEEYLVELQNAITTNPFDKAVQFRTEQNRLQSHALGAAGVTYVPPEPDLSAELMQHLMHLANRRPPNVDALVHAAVVSFGFVLIHPFMDGNGRLSRFLVHHCLGQSGALPAGFLLPISVAMKKHEQRYLDALIAFSKPARALCDVTWAGDEHYSYQWRANADIWFRTMDLTEGVQCMVDMAQTALDLHLKQEVEFLGLFDDVARHINARHDLRGSDLATLIVSIYQNGGRLSKNRRKRFAERVLPVVLDDIESTVARRMKGVLLEEEEEEVGDD</sequence>
<feature type="binding site" evidence="2">
    <location>
        <begin position="323"/>
        <end position="330"/>
    </location>
    <ligand>
        <name>ATP</name>
        <dbReference type="ChEBI" id="CHEBI:30616"/>
    </ligand>
</feature>
<dbReference type="Proteomes" id="UP000017184">
    <property type="component" value="Chromosome"/>
</dbReference>
<keyword evidence="5" id="KW-1185">Reference proteome</keyword>
<dbReference type="InterPro" id="IPR040198">
    <property type="entry name" value="Fido_containing"/>
</dbReference>
<dbReference type="GO" id="GO:0005524">
    <property type="term" value="F:ATP binding"/>
    <property type="evidence" value="ECO:0007669"/>
    <property type="project" value="UniProtKB-KW"/>
</dbReference>
<dbReference type="PATRIC" id="fig|946483.4.peg.2282"/>
<evidence type="ECO:0000256" key="2">
    <source>
        <dbReference type="PIRSR" id="PIRSR640198-2"/>
    </source>
</evidence>